<keyword evidence="1" id="KW-1133">Transmembrane helix</keyword>
<evidence type="ECO:0000256" key="1">
    <source>
        <dbReference type="SAM" id="Phobius"/>
    </source>
</evidence>
<comment type="caution">
    <text evidence="2">The sequence shown here is derived from an EMBL/GenBank/DDBJ whole genome shotgun (WGS) entry which is preliminary data.</text>
</comment>
<dbReference type="AlphaFoldDB" id="A0AAW2FGF0"/>
<sequence length="99" mass="11990">MKIYSVKFKCLYYSVRFKRTLVRLKNSYSKGLKSLQIFDRFFINLTFGLLRFHLVFAFAGLFVRYTIERFIRHADVHAFRLKSEREKVFTGTSRHRGRI</sequence>
<dbReference type="EMBL" id="JADYXP020000011">
    <property type="protein sequence ID" value="KAL0114305.1"/>
    <property type="molecule type" value="Genomic_DNA"/>
</dbReference>
<accession>A0AAW2FGF0</accession>
<protein>
    <submittedName>
        <fullName evidence="2">Uncharacterized protein</fullName>
    </submittedName>
</protein>
<keyword evidence="1" id="KW-0472">Membrane</keyword>
<evidence type="ECO:0000313" key="2">
    <source>
        <dbReference type="EMBL" id="KAL0114305.1"/>
    </source>
</evidence>
<gene>
    <name evidence="2" type="ORF">PUN28_011519</name>
</gene>
<proteinExistence type="predicted"/>
<name>A0AAW2FGF0_9HYME</name>
<reference evidence="2 3" key="1">
    <citation type="submission" date="2023-03" db="EMBL/GenBank/DDBJ databases">
        <title>High recombination rates correlate with genetic variation in Cardiocondyla obscurior ants.</title>
        <authorList>
            <person name="Errbii M."/>
        </authorList>
    </citation>
    <scope>NUCLEOTIDE SEQUENCE [LARGE SCALE GENOMIC DNA]</scope>
    <source>
        <strain evidence="2">Alpha-2009</strain>
        <tissue evidence="2">Whole body</tissue>
    </source>
</reference>
<dbReference type="Proteomes" id="UP001430953">
    <property type="component" value="Unassembled WGS sequence"/>
</dbReference>
<keyword evidence="3" id="KW-1185">Reference proteome</keyword>
<keyword evidence="1" id="KW-0812">Transmembrane</keyword>
<feature type="transmembrane region" description="Helical" evidence="1">
    <location>
        <begin position="41"/>
        <end position="63"/>
    </location>
</feature>
<evidence type="ECO:0000313" key="3">
    <source>
        <dbReference type="Proteomes" id="UP001430953"/>
    </source>
</evidence>
<organism evidence="2 3">
    <name type="scientific">Cardiocondyla obscurior</name>
    <dbReference type="NCBI Taxonomy" id="286306"/>
    <lineage>
        <taxon>Eukaryota</taxon>
        <taxon>Metazoa</taxon>
        <taxon>Ecdysozoa</taxon>
        <taxon>Arthropoda</taxon>
        <taxon>Hexapoda</taxon>
        <taxon>Insecta</taxon>
        <taxon>Pterygota</taxon>
        <taxon>Neoptera</taxon>
        <taxon>Endopterygota</taxon>
        <taxon>Hymenoptera</taxon>
        <taxon>Apocrita</taxon>
        <taxon>Aculeata</taxon>
        <taxon>Formicoidea</taxon>
        <taxon>Formicidae</taxon>
        <taxon>Myrmicinae</taxon>
        <taxon>Cardiocondyla</taxon>
    </lineage>
</organism>